<dbReference type="AlphaFoldDB" id="W4QSX1"/>
<dbReference type="EMBL" id="BAUV01000016">
    <property type="protein sequence ID" value="GAE35235.1"/>
    <property type="molecule type" value="Genomic_DNA"/>
</dbReference>
<dbReference type="Proteomes" id="UP000018896">
    <property type="component" value="Unassembled WGS sequence"/>
</dbReference>
<dbReference type="eggNOG" id="COG2755">
    <property type="taxonomic scope" value="Bacteria"/>
</dbReference>
<name>W4QSX1_HALA3</name>
<keyword evidence="2" id="KW-1185">Reference proteome</keyword>
<dbReference type="Gene3D" id="3.40.50.1110">
    <property type="entry name" value="SGNH hydrolase"/>
    <property type="match status" value="1"/>
</dbReference>
<reference evidence="1 2" key="1">
    <citation type="journal article" date="2014" name="Genome Announc.">
        <title>Draft Genome Sequences of Three Alkaliphilic Bacillus Strains, Bacillus wakoensis JCM 9140T, Bacillus akibai JCM 9157T, and Bacillus hemicellulosilyticus JCM 9152T.</title>
        <authorList>
            <person name="Yuki M."/>
            <person name="Oshima K."/>
            <person name="Suda W."/>
            <person name="Oshida Y."/>
            <person name="Kitamura K."/>
            <person name="Iida T."/>
            <person name="Hattori M."/>
            <person name="Ohkuma M."/>
        </authorList>
    </citation>
    <scope>NUCLEOTIDE SEQUENCE [LARGE SCALE GENOMIC DNA]</scope>
    <source>
        <strain evidence="1 2">JCM 9157</strain>
    </source>
</reference>
<comment type="caution">
    <text evidence="1">The sequence shown here is derived from an EMBL/GenBank/DDBJ whole genome shotgun (WGS) entry which is preliminary data.</text>
</comment>
<dbReference type="InterPro" id="IPR036514">
    <property type="entry name" value="SGNH_hydro_sf"/>
</dbReference>
<dbReference type="Pfam" id="PF00657">
    <property type="entry name" value="Lipase_GDSL"/>
    <property type="match status" value="1"/>
</dbReference>
<dbReference type="STRING" id="1236973.JCM9157_2334"/>
<accession>W4QSX1</accession>
<sequence>MLEFGPENHVYIDEYEKTLEKLIVDTKPNVKGIILMTPFYLELNEEDLMRRTMDRYGDIVRRLASTNKCVFVDTQSAFNEVLKDLYPATLAWDRVHPTTTGHMILAREILHITGFNWERI</sequence>
<organism evidence="1 2">
    <name type="scientific">Halalkalibacter akibai (strain ATCC 43226 / DSM 21942 / CIP 109018 / JCM 9157 / 1139)</name>
    <name type="common">Bacillus akibai</name>
    <dbReference type="NCBI Taxonomy" id="1236973"/>
    <lineage>
        <taxon>Bacteria</taxon>
        <taxon>Bacillati</taxon>
        <taxon>Bacillota</taxon>
        <taxon>Bacilli</taxon>
        <taxon>Bacillales</taxon>
        <taxon>Bacillaceae</taxon>
        <taxon>Halalkalibacter</taxon>
    </lineage>
</organism>
<gene>
    <name evidence="1" type="ORF">JCM9157_2334</name>
</gene>
<evidence type="ECO:0000313" key="2">
    <source>
        <dbReference type="Proteomes" id="UP000018896"/>
    </source>
</evidence>
<evidence type="ECO:0000313" key="1">
    <source>
        <dbReference type="EMBL" id="GAE35235.1"/>
    </source>
</evidence>
<dbReference type="SUPFAM" id="SSF52266">
    <property type="entry name" value="SGNH hydrolase"/>
    <property type="match status" value="1"/>
</dbReference>
<dbReference type="InterPro" id="IPR001087">
    <property type="entry name" value="GDSL"/>
</dbReference>
<proteinExistence type="predicted"/>
<evidence type="ECO:0008006" key="3">
    <source>
        <dbReference type="Google" id="ProtNLM"/>
    </source>
</evidence>
<protein>
    <recommendedName>
        <fullName evidence="3">SGNH hydrolase-type esterase domain-containing protein</fullName>
    </recommendedName>
</protein>